<organism evidence="1 2">
    <name type="scientific">Mesonia oceanica</name>
    <dbReference type="NCBI Taxonomy" id="2687242"/>
    <lineage>
        <taxon>Bacteria</taxon>
        <taxon>Pseudomonadati</taxon>
        <taxon>Bacteroidota</taxon>
        <taxon>Flavobacteriia</taxon>
        <taxon>Flavobacteriales</taxon>
        <taxon>Flavobacteriaceae</taxon>
        <taxon>Mesonia</taxon>
    </lineage>
</organism>
<sequence length="231" mass="26342">MKYFLIITSLIFVQKLFAQDPQLFENTWYLQDVIIDGNDNFPPSNEEVEFIQATFSNDNSFLTEVCATLEGTLSYNADNFSFDSFAITLIGCGEQVNDDYQNLYINDYFEQTIDNPYSYAITQSESALELTVTNSNNDIAIYTNELLSIENIRGFENRIYPNPSNGIFSIKTPDNSDYIIIIYNVTGRVLGTIYDYTKNGAIDISQYDSGVYLLKIIDDTGNYSIERIIKN</sequence>
<name>A0AC61YDV5_9FLAO</name>
<evidence type="ECO:0000313" key="1">
    <source>
        <dbReference type="EMBL" id="VVV02575.1"/>
    </source>
</evidence>
<dbReference type="EMBL" id="CABVMM010000032">
    <property type="protein sequence ID" value="VVV02575.1"/>
    <property type="molecule type" value="Genomic_DNA"/>
</dbReference>
<comment type="caution">
    <text evidence="1">The sequence shown here is derived from an EMBL/GenBank/DDBJ whole genome shotgun (WGS) entry which is preliminary data.</text>
</comment>
<keyword evidence="2" id="KW-1185">Reference proteome</keyword>
<gene>
    <name evidence="1" type="ORF">FVB9532_03882</name>
</gene>
<accession>A0AC61YDV5</accession>
<reference evidence="1" key="1">
    <citation type="submission" date="2019-09" db="EMBL/GenBank/DDBJ databases">
        <authorList>
            <person name="Rodrigo-Torres L."/>
            <person name="Arahal R. D."/>
            <person name="Lucena T."/>
        </authorList>
    </citation>
    <scope>NUCLEOTIDE SEQUENCE</scope>
    <source>
        <strain evidence="1">ISS653</strain>
    </source>
</reference>
<proteinExistence type="predicted"/>
<dbReference type="Proteomes" id="UP000356253">
    <property type="component" value="Unassembled WGS sequence"/>
</dbReference>
<protein>
    <submittedName>
        <fullName evidence="1">Uncharacterized protein</fullName>
    </submittedName>
</protein>
<evidence type="ECO:0000313" key="2">
    <source>
        <dbReference type="Proteomes" id="UP000356253"/>
    </source>
</evidence>